<dbReference type="SUPFAM" id="SSF48371">
    <property type="entry name" value="ARM repeat"/>
    <property type="match status" value="1"/>
</dbReference>
<evidence type="ECO:0000313" key="8">
    <source>
        <dbReference type="EMBL" id="ORY50688.1"/>
    </source>
</evidence>
<comment type="caution">
    <text evidence="8">The sequence shown here is derived from an EMBL/GenBank/DDBJ whole genome shotgun (WGS) entry which is preliminary data.</text>
</comment>
<keyword evidence="5 6" id="KW-0472">Membrane</keyword>
<dbReference type="GO" id="GO:0030117">
    <property type="term" value="C:membrane coat"/>
    <property type="evidence" value="ECO:0007669"/>
    <property type="project" value="InterPro"/>
</dbReference>
<dbReference type="InParanoid" id="A0A1Y2CUF4"/>
<protein>
    <recommendedName>
        <fullName evidence="6">AP complex subunit beta</fullName>
    </recommendedName>
</protein>
<dbReference type="Proteomes" id="UP000193467">
    <property type="component" value="Unassembled WGS sequence"/>
</dbReference>
<evidence type="ECO:0000256" key="1">
    <source>
        <dbReference type="ARBA" id="ARBA00004308"/>
    </source>
</evidence>
<evidence type="ECO:0000256" key="3">
    <source>
        <dbReference type="ARBA" id="ARBA00022448"/>
    </source>
</evidence>
<keyword evidence="4 6" id="KW-0653">Protein transport</keyword>
<comment type="function">
    <text evidence="6">Adaptins are components of the adaptor complexes which link clathrin to receptors in coated vesicles. Clathrin-associated protein complexes are believed to interact with the cytoplasmic tails of membrane proteins, leading to their selection and concentration.</text>
</comment>
<dbReference type="GO" id="GO:0016192">
    <property type="term" value="P:vesicle-mediated transport"/>
    <property type="evidence" value="ECO:0007669"/>
    <property type="project" value="InterPro"/>
</dbReference>
<evidence type="ECO:0000256" key="2">
    <source>
        <dbReference type="ARBA" id="ARBA00006613"/>
    </source>
</evidence>
<keyword evidence="9" id="KW-1185">Reference proteome</keyword>
<organism evidence="8 9">
    <name type="scientific">Leucosporidium creatinivorum</name>
    <dbReference type="NCBI Taxonomy" id="106004"/>
    <lineage>
        <taxon>Eukaryota</taxon>
        <taxon>Fungi</taxon>
        <taxon>Dikarya</taxon>
        <taxon>Basidiomycota</taxon>
        <taxon>Pucciniomycotina</taxon>
        <taxon>Microbotryomycetes</taxon>
        <taxon>Leucosporidiales</taxon>
        <taxon>Leucosporidium</taxon>
    </lineage>
</organism>
<dbReference type="GO" id="GO:0012505">
    <property type="term" value="C:endomembrane system"/>
    <property type="evidence" value="ECO:0007669"/>
    <property type="project" value="UniProtKB-SubCell"/>
</dbReference>
<dbReference type="GO" id="GO:0006886">
    <property type="term" value="P:intracellular protein transport"/>
    <property type="evidence" value="ECO:0007669"/>
    <property type="project" value="InterPro"/>
</dbReference>
<evidence type="ECO:0000256" key="6">
    <source>
        <dbReference type="PIRNR" id="PIRNR002291"/>
    </source>
</evidence>
<dbReference type="PIRSF" id="PIRSF002291">
    <property type="entry name" value="AP_complex_beta"/>
    <property type="match status" value="1"/>
</dbReference>
<reference evidence="8 9" key="1">
    <citation type="submission" date="2016-07" db="EMBL/GenBank/DDBJ databases">
        <title>Pervasive Adenine N6-methylation of Active Genes in Fungi.</title>
        <authorList>
            <consortium name="DOE Joint Genome Institute"/>
            <person name="Mondo S.J."/>
            <person name="Dannebaum R.O."/>
            <person name="Kuo R.C."/>
            <person name="Labutti K."/>
            <person name="Haridas S."/>
            <person name="Kuo A."/>
            <person name="Salamov A."/>
            <person name="Ahrendt S.R."/>
            <person name="Lipzen A."/>
            <person name="Sullivan W."/>
            <person name="Andreopoulos W.B."/>
            <person name="Clum A."/>
            <person name="Lindquist E."/>
            <person name="Daum C."/>
            <person name="Ramamoorthy G.K."/>
            <person name="Gryganskyi A."/>
            <person name="Culley D."/>
            <person name="Magnuson J.K."/>
            <person name="James T.Y."/>
            <person name="O'Malley M.A."/>
            <person name="Stajich J.E."/>
            <person name="Spatafora J.W."/>
            <person name="Visel A."/>
            <person name="Grigoriev I.V."/>
        </authorList>
    </citation>
    <scope>NUCLEOTIDE SEQUENCE [LARGE SCALE GENOMIC DNA]</scope>
    <source>
        <strain evidence="8 9">62-1032</strain>
    </source>
</reference>
<evidence type="ECO:0000256" key="4">
    <source>
        <dbReference type="ARBA" id="ARBA00022927"/>
    </source>
</evidence>
<dbReference type="Gene3D" id="1.25.10.10">
    <property type="entry name" value="Leucine-rich Repeat Variant"/>
    <property type="match status" value="1"/>
</dbReference>
<feature type="domain" description="Clathrin/coatomer adaptor adaptin-like N-terminal" evidence="7">
    <location>
        <begin position="62"/>
        <end position="588"/>
    </location>
</feature>
<evidence type="ECO:0000313" key="9">
    <source>
        <dbReference type="Proteomes" id="UP000193467"/>
    </source>
</evidence>
<dbReference type="InterPro" id="IPR011989">
    <property type="entry name" value="ARM-like"/>
</dbReference>
<proteinExistence type="inferred from homology"/>
<dbReference type="FunCoup" id="A0A1Y2CUF4">
    <property type="interactions" value="284"/>
</dbReference>
<accession>A0A1Y2CUF4</accession>
<dbReference type="PANTHER" id="PTHR11134">
    <property type="entry name" value="ADAPTOR COMPLEX SUBUNIT BETA FAMILY MEMBER"/>
    <property type="match status" value="1"/>
</dbReference>
<keyword evidence="3 6" id="KW-0813">Transport</keyword>
<dbReference type="Pfam" id="PF01602">
    <property type="entry name" value="Adaptin_N"/>
    <property type="match status" value="1"/>
</dbReference>
<sequence>MAEKTLASLKTNAARLGARLGENLAEHSRDLGLIDSFASGTGGGSGKYLESGAVVTTAGIDETKKLLASRRESDRMDGLKRVVAMMTKNLPVTAFFPLVTSLLAPTTPLQARTLISLYIVHCAATAPELALLSINAYQKDLSDPNPIVRAGAIKTLSAMGLDDIRSLVGMAVAKGARDGAWYVRRASADAVTSLWRADPTSDNRNSLLPTLIVLLNTASPLTIGSALSAWEEMCPTRWDLLHQGYRKWCKMLMDVEEWGQCVVLRVLVRYGRTFFLDPATTGVVDPDAELLLKASEALLQHMNSAVVSAVIKVYYYLAPADRLHKIVRPLLRLLRSSPEVAGVVLEDCSLVAEQRPDLLADHISEFFVRFSDPLLTKRARLRILVALANPSNIQVLLKELLMYVKDVEDDFSSAAIAAIGTCAQRVPSVTEDCLKTLIKLTQSKSDAIIAQAVLVLRSLLRSSNFPKATSRASIISKLVGLMDAGKIKAPTARATVYWLVGQFANEGLVESVGPDLVRTSAKGFAEESDASKLQLLTLSAKLLVLSHLSPLTPHLRTLSLLFTYLTTLARYDLIYEVRDRARFLKGLVAAAGIGQGQATAKMGLGEEEFRRGL</sequence>
<dbReference type="InterPro" id="IPR016024">
    <property type="entry name" value="ARM-type_fold"/>
</dbReference>
<dbReference type="GO" id="GO:0030276">
    <property type="term" value="F:clathrin binding"/>
    <property type="evidence" value="ECO:0007669"/>
    <property type="project" value="InterPro"/>
</dbReference>
<dbReference type="EMBL" id="MCGR01000109">
    <property type="protein sequence ID" value="ORY50688.1"/>
    <property type="molecule type" value="Genomic_DNA"/>
</dbReference>
<dbReference type="InterPro" id="IPR016342">
    <property type="entry name" value="AP_complex_bsu_1_2_4"/>
</dbReference>
<evidence type="ECO:0000256" key="5">
    <source>
        <dbReference type="ARBA" id="ARBA00023136"/>
    </source>
</evidence>
<comment type="subcellular location">
    <subcellularLocation>
        <location evidence="1">Endomembrane system</location>
    </subcellularLocation>
</comment>
<evidence type="ECO:0000259" key="7">
    <source>
        <dbReference type="Pfam" id="PF01602"/>
    </source>
</evidence>
<dbReference type="InterPro" id="IPR002553">
    <property type="entry name" value="Clathrin/coatomer_adapt-like_N"/>
</dbReference>
<dbReference type="STRING" id="106004.A0A1Y2CUF4"/>
<dbReference type="AlphaFoldDB" id="A0A1Y2CUF4"/>
<comment type="similarity">
    <text evidence="2 6">Belongs to the adaptor complexes large subunit family.</text>
</comment>
<dbReference type="InterPro" id="IPR026739">
    <property type="entry name" value="AP_beta"/>
</dbReference>
<dbReference type="OrthoDB" id="10254310at2759"/>
<gene>
    <name evidence="8" type="ORF">BCR35DRAFT_21346</name>
</gene>
<name>A0A1Y2CUF4_9BASI</name>